<organism evidence="4 5">
    <name type="scientific">Aceticella autotrophica</name>
    <dbReference type="NCBI Taxonomy" id="2755338"/>
    <lineage>
        <taxon>Bacteria</taxon>
        <taxon>Bacillati</taxon>
        <taxon>Bacillota</taxon>
        <taxon>Clostridia</taxon>
        <taxon>Thermoanaerobacterales</taxon>
        <taxon>Thermoanaerobacteraceae</taxon>
        <taxon>Aceticella</taxon>
    </lineage>
</organism>
<dbReference type="InterPro" id="IPR036291">
    <property type="entry name" value="NAD(P)-bd_dom_sf"/>
</dbReference>
<evidence type="ECO:0000313" key="4">
    <source>
        <dbReference type="EMBL" id="QSZ28088.1"/>
    </source>
</evidence>
<evidence type="ECO:0000313" key="5">
    <source>
        <dbReference type="Proteomes" id="UP000671913"/>
    </source>
</evidence>
<dbReference type="KEGG" id="aaut:ACETAC_04340"/>
<dbReference type="Pfam" id="PF02571">
    <property type="entry name" value="CbiJ"/>
    <property type="match status" value="1"/>
</dbReference>
<dbReference type="PANTHER" id="PTHR36925">
    <property type="entry name" value="COBALT-PRECORRIN-6A REDUCTASE"/>
    <property type="match status" value="1"/>
</dbReference>
<dbReference type="GO" id="GO:0009236">
    <property type="term" value="P:cobalamin biosynthetic process"/>
    <property type="evidence" value="ECO:0007669"/>
    <property type="project" value="UniProtKB-KW"/>
</dbReference>
<dbReference type="EMBL" id="CP060096">
    <property type="protein sequence ID" value="QSZ28088.1"/>
    <property type="molecule type" value="Genomic_DNA"/>
</dbReference>
<dbReference type="GO" id="GO:0016994">
    <property type="term" value="F:precorrin-6A reductase activity"/>
    <property type="evidence" value="ECO:0007669"/>
    <property type="project" value="UniProtKB-EC"/>
</dbReference>
<evidence type="ECO:0000256" key="3">
    <source>
        <dbReference type="ARBA" id="ARBA00023002"/>
    </source>
</evidence>
<evidence type="ECO:0000256" key="1">
    <source>
        <dbReference type="ARBA" id="ARBA00004953"/>
    </source>
</evidence>
<dbReference type="Proteomes" id="UP000671913">
    <property type="component" value="Chromosome"/>
</dbReference>
<keyword evidence="2" id="KW-0169">Cobalamin biosynthesis</keyword>
<proteinExistence type="predicted"/>
<name>A0A975GB59_9THEO</name>
<dbReference type="InterPro" id="IPR003723">
    <property type="entry name" value="Precorrin-6x_reduct"/>
</dbReference>
<dbReference type="NCBIfam" id="TIGR00715">
    <property type="entry name" value="precor6x_red"/>
    <property type="match status" value="1"/>
</dbReference>
<sequence>MILCLTGTKDGREIANHLSKSGLDVIASTTTEYGASLYDERVKVHIGILDEKSLMDFVKSNGIDTVVDATHPFAKDISINAINVCKKLNIKYIRYERKTIYYDKSIIVNDYKKALEKAFEFDNIFLTTGSKNLEIFMPLVKAGKRMIARVLPVSIVIKKCEDLGLKPSDIIAMQGPFSVDLNYHMFKQAGADVIITKESGITGGVLEKFKAARMLNIPVILIKRPEINYPLKVSDMEELKKEIAF</sequence>
<dbReference type="PROSITE" id="PS51014">
    <property type="entry name" value="COBK_CBIJ"/>
    <property type="match status" value="1"/>
</dbReference>
<reference evidence="4" key="1">
    <citation type="submission" date="2020-08" db="EMBL/GenBank/DDBJ databases">
        <title>Genomic insights into the carbon and energy metabolism of the first obligate autotrophic acetogenic bacterium Aceticella autotrophica gen. nov., sp. nov.</title>
        <authorList>
            <person name="Toshchakov S.V."/>
            <person name="Elcheninov A.G."/>
            <person name="Kublanov I.V."/>
            <person name="Frolov E.N."/>
            <person name="Lebedinsky A.V."/>
        </authorList>
    </citation>
    <scope>NUCLEOTIDE SEQUENCE</scope>
    <source>
        <strain evidence="4">3443-3Ac</strain>
    </source>
</reference>
<accession>A0A975GB59</accession>
<comment type="pathway">
    <text evidence="1">Cofactor biosynthesis; adenosylcobalamin biosynthesis.</text>
</comment>
<gene>
    <name evidence="4" type="primary">cobK</name>
    <name evidence="4" type="ORF">ACETAC_04340</name>
</gene>
<dbReference type="EC" id="1.3.1.54" evidence="4"/>
<protein>
    <submittedName>
        <fullName evidence="4">Precorrin-6A reductase</fullName>
        <ecNumber evidence="4">1.3.1.54</ecNumber>
    </submittedName>
</protein>
<dbReference type="SUPFAM" id="SSF51735">
    <property type="entry name" value="NAD(P)-binding Rossmann-fold domains"/>
    <property type="match status" value="1"/>
</dbReference>
<keyword evidence="3 4" id="KW-0560">Oxidoreductase</keyword>
<evidence type="ECO:0000256" key="2">
    <source>
        <dbReference type="ARBA" id="ARBA00022573"/>
    </source>
</evidence>
<dbReference type="RefSeq" id="WP_284680826.1">
    <property type="nucleotide sequence ID" value="NZ_CP060096.1"/>
</dbReference>
<dbReference type="AlphaFoldDB" id="A0A975GB59"/>
<dbReference type="PANTHER" id="PTHR36925:SF1">
    <property type="entry name" value="COBALT-PRECORRIN-6A REDUCTASE"/>
    <property type="match status" value="1"/>
</dbReference>
<keyword evidence="5" id="KW-1185">Reference proteome</keyword>